<name>A0AAE3J9S6_9FIRM</name>
<sequence>MATKARLRELAQADLQRECRAFESRSGEVVIRQASPEELKKYRAIANITRKRKGLKLL</sequence>
<evidence type="ECO:0008006" key="3">
    <source>
        <dbReference type="Google" id="ProtNLM"/>
    </source>
</evidence>
<dbReference type="Proteomes" id="UP001198242">
    <property type="component" value="Unassembled WGS sequence"/>
</dbReference>
<reference evidence="1 2" key="1">
    <citation type="submission" date="2021-10" db="EMBL/GenBank/DDBJ databases">
        <title>Anaerobic single-cell dispensing facilitates the cultivation of human gut bacteria.</title>
        <authorList>
            <person name="Afrizal A."/>
        </authorList>
    </citation>
    <scope>NUCLEOTIDE SEQUENCE [LARGE SCALE GENOMIC DNA]</scope>
    <source>
        <strain evidence="1 2">CLA-AA-H232</strain>
    </source>
</reference>
<gene>
    <name evidence="1" type="ORF">LKE05_04595</name>
</gene>
<keyword evidence="2" id="KW-1185">Reference proteome</keyword>
<evidence type="ECO:0000313" key="1">
    <source>
        <dbReference type="EMBL" id="MCC2210070.1"/>
    </source>
</evidence>
<evidence type="ECO:0000313" key="2">
    <source>
        <dbReference type="Proteomes" id="UP001198242"/>
    </source>
</evidence>
<dbReference type="RefSeq" id="WP_308456096.1">
    <property type="nucleotide sequence ID" value="NZ_JAJEQM010000005.1"/>
</dbReference>
<dbReference type="AlphaFoldDB" id="A0AAE3J9S6"/>
<dbReference type="EMBL" id="JAJEQM010000005">
    <property type="protein sequence ID" value="MCC2210070.1"/>
    <property type="molecule type" value="Genomic_DNA"/>
</dbReference>
<proteinExistence type="predicted"/>
<comment type="caution">
    <text evidence="1">The sequence shown here is derived from an EMBL/GenBank/DDBJ whole genome shotgun (WGS) entry which is preliminary data.</text>
</comment>
<protein>
    <recommendedName>
        <fullName evidence="3">50S ribosomal protein L29</fullName>
    </recommendedName>
</protein>
<accession>A0AAE3J9S6</accession>
<organism evidence="1 2">
    <name type="scientific">Hominilimicola fabiformis</name>
    <dbReference type="NCBI Taxonomy" id="2885356"/>
    <lineage>
        <taxon>Bacteria</taxon>
        <taxon>Bacillati</taxon>
        <taxon>Bacillota</taxon>
        <taxon>Clostridia</taxon>
        <taxon>Eubacteriales</taxon>
        <taxon>Oscillospiraceae</taxon>
        <taxon>Hominilimicola</taxon>
    </lineage>
</organism>